<feature type="binding site" evidence="11">
    <location>
        <position position="289"/>
    </location>
    <ligand>
        <name>L-glutamine</name>
        <dbReference type="ChEBI" id="CHEBI:58359"/>
    </ligand>
</feature>
<evidence type="ECO:0000256" key="9">
    <source>
        <dbReference type="ARBA" id="ARBA00048816"/>
    </source>
</evidence>
<dbReference type="PANTHER" id="PTHR43418:SF7">
    <property type="entry name" value="CARBAMOYL-PHOSPHATE SYNTHASE SMALL CHAIN"/>
    <property type="match status" value="1"/>
</dbReference>
<dbReference type="InterPro" id="IPR050472">
    <property type="entry name" value="Anth_synth/Amidotransfase"/>
</dbReference>
<dbReference type="GO" id="GO:0006207">
    <property type="term" value="P:'de novo' pyrimidine nucleobase biosynthetic process"/>
    <property type="evidence" value="ECO:0007669"/>
    <property type="project" value="InterPro"/>
</dbReference>
<feature type="binding site" evidence="11">
    <location>
        <position position="359"/>
    </location>
    <ligand>
        <name>L-glutamine</name>
        <dbReference type="ChEBI" id="CHEBI:58359"/>
    </ligand>
</feature>
<feature type="binding site" evidence="11">
    <location>
        <position position="362"/>
    </location>
    <ligand>
        <name>L-glutamine</name>
        <dbReference type="ChEBI" id="CHEBI:58359"/>
    </ligand>
</feature>
<dbReference type="EMBL" id="VXRG01000131">
    <property type="protein sequence ID" value="MXY95013.1"/>
    <property type="molecule type" value="Genomic_DNA"/>
</dbReference>
<keyword evidence="8 11" id="KW-0665">Pyrimidine biosynthesis</keyword>
<organism evidence="13">
    <name type="scientific">Caldilineaceae bacterium SB0664_bin_27</name>
    <dbReference type="NCBI Taxonomy" id="2605260"/>
    <lineage>
        <taxon>Bacteria</taxon>
        <taxon>Bacillati</taxon>
        <taxon>Chloroflexota</taxon>
        <taxon>Caldilineae</taxon>
        <taxon>Caldilineales</taxon>
        <taxon>Caldilineaceae</taxon>
    </lineage>
</organism>
<dbReference type="NCBIfam" id="TIGR01368">
    <property type="entry name" value="CPSaseIIsmall"/>
    <property type="match status" value="1"/>
</dbReference>
<evidence type="ECO:0000256" key="6">
    <source>
        <dbReference type="ARBA" id="ARBA00022840"/>
    </source>
</evidence>
<evidence type="ECO:0000256" key="3">
    <source>
        <dbReference type="ARBA" id="ARBA00007800"/>
    </source>
</evidence>
<dbReference type="CDD" id="cd01744">
    <property type="entry name" value="GATase1_CPSase"/>
    <property type="match status" value="1"/>
</dbReference>
<comment type="caution">
    <text evidence="13">The sequence shown here is derived from an EMBL/GenBank/DDBJ whole genome shotgun (WGS) entry which is preliminary data.</text>
</comment>
<dbReference type="SUPFAM" id="SSF52021">
    <property type="entry name" value="Carbamoyl phosphate synthetase, small subunit N-terminal domain"/>
    <property type="match status" value="1"/>
</dbReference>
<proteinExistence type="inferred from homology"/>
<dbReference type="SMART" id="SM01097">
    <property type="entry name" value="CPSase_sm_chain"/>
    <property type="match status" value="1"/>
</dbReference>
<comment type="function">
    <text evidence="11">Small subunit of the glutamine-dependent carbamoyl phosphate synthetase (CPSase). CPSase catalyzes the formation of carbamoyl phosphate from the ammonia moiety of glutamine, carbonate, and phosphate donated by ATP, constituting the first step of 2 biosynthetic pathways, one leading to arginine and/or urea and the other to pyrimidine nucleotides. The small subunit (glutamine amidotransferase) binds and cleaves glutamine to supply the large subunit with the substrate ammonia.</text>
</comment>
<dbReference type="GO" id="GO:0004359">
    <property type="term" value="F:glutaminase activity"/>
    <property type="evidence" value="ECO:0007669"/>
    <property type="project" value="RHEA"/>
</dbReference>
<accession>A0A6B0YWH6</accession>
<name>A0A6B0YWH6_9CHLR</name>
<reference evidence="13" key="1">
    <citation type="submission" date="2019-09" db="EMBL/GenBank/DDBJ databases">
        <title>Characterisation of the sponge microbiome using genome-centric metagenomics.</title>
        <authorList>
            <person name="Engelberts J.P."/>
            <person name="Robbins S.J."/>
            <person name="De Goeij J.M."/>
            <person name="Aranda M."/>
            <person name="Bell S.C."/>
            <person name="Webster N.S."/>
        </authorList>
    </citation>
    <scope>NUCLEOTIDE SEQUENCE</scope>
    <source>
        <strain evidence="13">SB0664_bin_27</strain>
    </source>
</reference>
<keyword evidence="4 11" id="KW-0436">Ligase</keyword>
<evidence type="ECO:0000256" key="7">
    <source>
        <dbReference type="ARBA" id="ARBA00022962"/>
    </source>
</evidence>
<comment type="catalytic activity">
    <reaction evidence="10 11">
        <text>L-glutamine + H2O = L-glutamate + NH4(+)</text>
        <dbReference type="Rhea" id="RHEA:15889"/>
        <dbReference type="ChEBI" id="CHEBI:15377"/>
        <dbReference type="ChEBI" id="CHEBI:28938"/>
        <dbReference type="ChEBI" id="CHEBI:29985"/>
        <dbReference type="ChEBI" id="CHEBI:58359"/>
    </reaction>
</comment>
<evidence type="ECO:0000256" key="8">
    <source>
        <dbReference type="ARBA" id="ARBA00022975"/>
    </source>
</evidence>
<dbReference type="Gene3D" id="3.50.30.20">
    <property type="entry name" value="Carbamoyl-phosphate synthase small subunit, N-terminal domain"/>
    <property type="match status" value="1"/>
</dbReference>
<dbReference type="GO" id="GO:0005524">
    <property type="term" value="F:ATP binding"/>
    <property type="evidence" value="ECO:0007669"/>
    <property type="project" value="UniProtKB-UniRule"/>
</dbReference>
<dbReference type="GO" id="GO:0044205">
    <property type="term" value="P:'de novo' UMP biosynthetic process"/>
    <property type="evidence" value="ECO:0007669"/>
    <property type="project" value="UniProtKB-UniRule"/>
</dbReference>
<evidence type="ECO:0000256" key="11">
    <source>
        <dbReference type="HAMAP-Rule" id="MF_01209"/>
    </source>
</evidence>
<keyword evidence="5 11" id="KW-0547">Nucleotide-binding</keyword>
<dbReference type="InterPro" id="IPR036480">
    <property type="entry name" value="CarbP_synth_ssu_N_sf"/>
</dbReference>
<feature type="binding site" evidence="11">
    <location>
        <position position="321"/>
    </location>
    <ligand>
        <name>L-glutamine</name>
        <dbReference type="ChEBI" id="CHEBI:58359"/>
    </ligand>
</feature>
<sequence>MAGVAAFEAGVPTLKQPTGDARNCEQQSNPIARETAVRGGNAVRALLALANGRVFEGEGFGARTTVVGEVVFNTSLTGYQEVLTDPSYRGQMVCMTVPHVGNTGVNREDVESDRPQVTAFIVREVSPVVSNWRANENLGSYLERHGIPGISQVDTRALTRLLREEGVLHGALCTDGSRTQAELIELAHGWEGLDGRDLVQEVTCEEPFYWSDETEGEWTPVASGDAAPGPWLAGIGHDSPLVVAYDFGMKHNILRRLASHNLRVAVVPADTPAQEVLDLDPDGIFLSNGPGDPAGVPYAARSVARLLESGRPMFGICLGHQIIGLALGAETFKLKFGHHGGNQPVSDVDSSNIQITAQNHNYAVDQVTLPDNVEVTHLNLNDGTLEGMRLTDRPVFCVQYHPEASPGPHDADLLFARFAQTVHQFHADRRKSGVQEQAVRGLSAGS</sequence>
<dbReference type="FunFam" id="3.50.30.20:FF:000001">
    <property type="entry name" value="Carbamoyl-phosphate synthase small chain"/>
    <property type="match status" value="1"/>
</dbReference>
<dbReference type="EC" id="6.3.5.5" evidence="11"/>
<dbReference type="Gene3D" id="3.40.50.880">
    <property type="match status" value="1"/>
</dbReference>
<keyword evidence="11" id="KW-0055">Arginine biosynthesis</keyword>
<dbReference type="PROSITE" id="PS51273">
    <property type="entry name" value="GATASE_TYPE_1"/>
    <property type="match status" value="1"/>
</dbReference>
<evidence type="ECO:0000256" key="4">
    <source>
        <dbReference type="ARBA" id="ARBA00022598"/>
    </source>
</evidence>
<dbReference type="PANTHER" id="PTHR43418">
    <property type="entry name" value="MULTIFUNCTIONAL TRYPTOPHAN BIOSYNTHESIS PROTEIN-RELATED"/>
    <property type="match status" value="1"/>
</dbReference>
<dbReference type="PRINTS" id="PR00099">
    <property type="entry name" value="CPSGATASE"/>
</dbReference>
<dbReference type="UniPathway" id="UPA00070">
    <property type="reaction ID" value="UER00115"/>
</dbReference>
<dbReference type="InterPro" id="IPR002474">
    <property type="entry name" value="CarbamoylP_synth_ssu_N"/>
</dbReference>
<comment type="pathway">
    <text evidence="1 11">Pyrimidine metabolism; UMP biosynthesis via de novo pathway; (S)-dihydroorotate from bicarbonate: step 1/3.</text>
</comment>
<evidence type="ECO:0000256" key="2">
    <source>
        <dbReference type="ARBA" id="ARBA00005077"/>
    </source>
</evidence>
<dbReference type="InterPro" id="IPR029062">
    <property type="entry name" value="Class_I_gatase-like"/>
</dbReference>
<feature type="active site" description="Nucleophile" evidence="11">
    <location>
        <position position="317"/>
    </location>
</feature>
<gene>
    <name evidence="11 13" type="primary">carA</name>
    <name evidence="13" type="ORF">F4Y42_16355</name>
</gene>
<dbReference type="NCBIfam" id="NF009475">
    <property type="entry name" value="PRK12838.1"/>
    <property type="match status" value="1"/>
</dbReference>
<feature type="binding site" evidence="11">
    <location>
        <position position="318"/>
    </location>
    <ligand>
        <name>L-glutamine</name>
        <dbReference type="ChEBI" id="CHEBI:58359"/>
    </ligand>
</feature>
<keyword evidence="7 11" id="KW-0315">Glutamine amidotransferase</keyword>
<dbReference type="AlphaFoldDB" id="A0A6B0YWH6"/>
<evidence type="ECO:0000256" key="1">
    <source>
        <dbReference type="ARBA" id="ARBA00004812"/>
    </source>
</evidence>
<dbReference type="InterPro" id="IPR017926">
    <property type="entry name" value="GATASE"/>
</dbReference>
<feature type="domain" description="Carbamoyl-phosphate synthase small subunit N-terminal" evidence="12">
    <location>
        <begin position="43"/>
        <end position="173"/>
    </location>
</feature>
<comment type="pathway">
    <text evidence="2 11">Amino-acid biosynthesis; L-arginine biosynthesis; carbamoyl phosphate from bicarbonate: step 1/1.</text>
</comment>
<dbReference type="PRINTS" id="PR00097">
    <property type="entry name" value="ANTSNTHASEII"/>
</dbReference>
<feature type="region of interest" description="CPSase" evidence="11">
    <location>
        <begin position="1"/>
        <end position="230"/>
    </location>
</feature>
<comment type="caution">
    <text evidence="11">Lacks conserved residue(s) required for the propagation of feature annotation.</text>
</comment>
<keyword evidence="6 11" id="KW-0067">ATP-binding</keyword>
<dbReference type="GO" id="GO:0006541">
    <property type="term" value="P:glutamine metabolic process"/>
    <property type="evidence" value="ECO:0007669"/>
    <property type="project" value="InterPro"/>
</dbReference>
<feature type="binding site" evidence="11">
    <location>
        <position position="291"/>
    </location>
    <ligand>
        <name>L-glutamine</name>
        <dbReference type="ChEBI" id="CHEBI:58359"/>
    </ligand>
</feature>
<evidence type="ECO:0000256" key="5">
    <source>
        <dbReference type="ARBA" id="ARBA00022741"/>
    </source>
</evidence>
<dbReference type="HAMAP" id="MF_01209">
    <property type="entry name" value="CPSase_S_chain"/>
    <property type="match status" value="1"/>
</dbReference>
<comment type="similarity">
    <text evidence="3 11">Belongs to the CarA family.</text>
</comment>
<protein>
    <recommendedName>
        <fullName evidence="11">Carbamoyl phosphate synthase small chain</fullName>
        <ecNumber evidence="11">6.3.5.5</ecNumber>
    </recommendedName>
    <alternativeName>
        <fullName evidence="11">Carbamoyl phosphate synthetase glutamine chain</fullName>
    </alternativeName>
</protein>
<feature type="active site" evidence="11">
    <location>
        <position position="403"/>
    </location>
</feature>
<evidence type="ECO:0000313" key="13">
    <source>
        <dbReference type="EMBL" id="MXY95013.1"/>
    </source>
</evidence>
<dbReference type="UniPathway" id="UPA00068">
    <property type="reaction ID" value="UER00171"/>
</dbReference>
<dbReference type="GO" id="GO:0006526">
    <property type="term" value="P:L-arginine biosynthetic process"/>
    <property type="evidence" value="ECO:0007669"/>
    <property type="project" value="UniProtKB-UniRule"/>
</dbReference>
<evidence type="ECO:0000259" key="12">
    <source>
        <dbReference type="SMART" id="SM01097"/>
    </source>
</evidence>
<dbReference type="PRINTS" id="PR00096">
    <property type="entry name" value="GATASE"/>
</dbReference>
<keyword evidence="11" id="KW-0028">Amino-acid biosynthesis</keyword>
<dbReference type="SUPFAM" id="SSF52317">
    <property type="entry name" value="Class I glutamine amidotransferase-like"/>
    <property type="match status" value="1"/>
</dbReference>
<feature type="binding site" evidence="11">
    <location>
        <position position="87"/>
    </location>
    <ligand>
        <name>L-glutamine</name>
        <dbReference type="ChEBI" id="CHEBI:58359"/>
    </ligand>
</feature>
<dbReference type="InterPro" id="IPR006274">
    <property type="entry name" value="CarbamoylP_synth_ssu"/>
</dbReference>
<evidence type="ECO:0000256" key="10">
    <source>
        <dbReference type="ARBA" id="ARBA00049285"/>
    </source>
</evidence>
<dbReference type="InterPro" id="IPR035686">
    <property type="entry name" value="CPSase_GATase1"/>
</dbReference>
<feature type="active site" evidence="11">
    <location>
        <position position="401"/>
    </location>
</feature>
<comment type="catalytic activity">
    <reaction evidence="9 11">
        <text>hydrogencarbonate + L-glutamine + 2 ATP + H2O = carbamoyl phosphate + L-glutamate + 2 ADP + phosphate + 2 H(+)</text>
        <dbReference type="Rhea" id="RHEA:18633"/>
        <dbReference type="ChEBI" id="CHEBI:15377"/>
        <dbReference type="ChEBI" id="CHEBI:15378"/>
        <dbReference type="ChEBI" id="CHEBI:17544"/>
        <dbReference type="ChEBI" id="CHEBI:29985"/>
        <dbReference type="ChEBI" id="CHEBI:30616"/>
        <dbReference type="ChEBI" id="CHEBI:43474"/>
        <dbReference type="ChEBI" id="CHEBI:58228"/>
        <dbReference type="ChEBI" id="CHEBI:58359"/>
        <dbReference type="ChEBI" id="CHEBI:456216"/>
        <dbReference type="EC" id="6.3.5.5"/>
    </reaction>
</comment>
<dbReference type="Pfam" id="PF00988">
    <property type="entry name" value="CPSase_sm_chain"/>
    <property type="match status" value="1"/>
</dbReference>
<comment type="subunit">
    <text evidence="11">Composed of two chains; the small (or glutamine) chain promotes the hydrolysis of glutamine to ammonia, which is used by the large (or ammonia) chain to synthesize carbamoyl phosphate. Tetramer of heterodimers (alpha,beta)4.</text>
</comment>
<dbReference type="GO" id="GO:0004088">
    <property type="term" value="F:carbamoyl-phosphate synthase (glutamine-hydrolyzing) activity"/>
    <property type="evidence" value="ECO:0007669"/>
    <property type="project" value="UniProtKB-UniRule"/>
</dbReference>
<dbReference type="Pfam" id="PF00117">
    <property type="entry name" value="GATase"/>
    <property type="match status" value="1"/>
</dbReference>